<dbReference type="Pfam" id="PF17963">
    <property type="entry name" value="Big_9"/>
    <property type="match status" value="1"/>
</dbReference>
<proteinExistence type="predicted"/>
<organism evidence="2 3">
    <name type="scientific">Paraglaciecola mesophila</name>
    <dbReference type="NCBI Taxonomy" id="197222"/>
    <lineage>
        <taxon>Bacteria</taxon>
        <taxon>Pseudomonadati</taxon>
        <taxon>Pseudomonadota</taxon>
        <taxon>Gammaproteobacteria</taxon>
        <taxon>Alteromonadales</taxon>
        <taxon>Alteromonadaceae</taxon>
        <taxon>Paraglaciecola</taxon>
    </lineage>
</organism>
<feature type="compositionally biased region" description="Acidic residues" evidence="1">
    <location>
        <begin position="165"/>
        <end position="178"/>
    </location>
</feature>
<dbReference type="AlphaFoldDB" id="A0A857JFY3"/>
<sequence length="178" mass="18945">MRNKTLKRLPHQKGTSQLRVLSVGLALTIVLAGCDFGSDDDDKNVAPSAVSVDLTTQTETAIVDMLSATDDDGDDLTFSLADTPSLGTVMVSENGDFTYQPNPEVTGSDSFTFTVSDGVNEPVSGSVNITIEALAVTFSTYSRAAFAQDPQDEPLPTNGRSFTQDVEDPDAYNDLLPD</sequence>
<evidence type="ECO:0000256" key="1">
    <source>
        <dbReference type="SAM" id="MobiDB-lite"/>
    </source>
</evidence>
<dbReference type="Gene3D" id="2.60.40.2810">
    <property type="match status" value="1"/>
</dbReference>
<evidence type="ECO:0000313" key="3">
    <source>
        <dbReference type="Proteomes" id="UP000464524"/>
    </source>
</evidence>
<name>A0A857JFY3_9ALTE</name>
<evidence type="ECO:0008006" key="4">
    <source>
        <dbReference type="Google" id="ProtNLM"/>
    </source>
</evidence>
<feature type="region of interest" description="Disordered" evidence="1">
    <location>
        <begin position="147"/>
        <end position="178"/>
    </location>
</feature>
<keyword evidence="3" id="KW-1185">Reference proteome</keyword>
<reference evidence="2 3" key="1">
    <citation type="submission" date="2019-12" db="EMBL/GenBank/DDBJ databases">
        <title>Genome sequencing and assembly of endphytes of Porphyra tenera.</title>
        <authorList>
            <person name="Park J.M."/>
            <person name="Shin R."/>
            <person name="Jo S.H."/>
        </authorList>
    </citation>
    <scope>NUCLEOTIDE SEQUENCE [LARGE SCALE GENOMIC DNA]</scope>
    <source>
        <strain evidence="2 3">GPM4</strain>
    </source>
</reference>
<gene>
    <name evidence="2" type="ORF">FX988_01137</name>
</gene>
<accession>A0A857JFY3</accession>
<dbReference type="EMBL" id="CP047656">
    <property type="protein sequence ID" value="QHJ10915.1"/>
    <property type="molecule type" value="Genomic_DNA"/>
</dbReference>
<protein>
    <recommendedName>
        <fullName evidence="4">Cadherin domain-containing protein</fullName>
    </recommendedName>
</protein>
<dbReference type="Proteomes" id="UP000464524">
    <property type="component" value="Chromosome"/>
</dbReference>
<dbReference type="OrthoDB" id="5769598at2"/>
<dbReference type="KEGG" id="pmes:FX988_01137"/>
<dbReference type="PROSITE" id="PS51257">
    <property type="entry name" value="PROKAR_LIPOPROTEIN"/>
    <property type="match status" value="1"/>
</dbReference>
<dbReference type="RefSeq" id="WP_160178716.1">
    <property type="nucleotide sequence ID" value="NZ_CP047656.1"/>
</dbReference>
<evidence type="ECO:0000313" key="2">
    <source>
        <dbReference type="EMBL" id="QHJ10915.1"/>
    </source>
</evidence>